<accession>A0A0G0C7L5</accession>
<reference evidence="1 2" key="1">
    <citation type="journal article" date="2015" name="Nature">
        <title>rRNA introns, odd ribosomes, and small enigmatic genomes across a large radiation of phyla.</title>
        <authorList>
            <person name="Brown C.T."/>
            <person name="Hug L.A."/>
            <person name="Thomas B.C."/>
            <person name="Sharon I."/>
            <person name="Castelle C.J."/>
            <person name="Singh A."/>
            <person name="Wilkins M.J."/>
            <person name="Williams K.H."/>
            <person name="Banfield J.F."/>
        </authorList>
    </citation>
    <scope>NUCLEOTIDE SEQUENCE [LARGE SCALE GENOMIC DNA]</scope>
</reference>
<dbReference type="EMBL" id="LBOZ01000005">
    <property type="protein sequence ID" value="KKP47235.1"/>
    <property type="molecule type" value="Genomic_DNA"/>
</dbReference>
<evidence type="ECO:0000313" key="2">
    <source>
        <dbReference type="Proteomes" id="UP000033995"/>
    </source>
</evidence>
<protein>
    <submittedName>
        <fullName evidence="1">Uncharacterized protein</fullName>
    </submittedName>
</protein>
<evidence type="ECO:0000313" key="1">
    <source>
        <dbReference type="EMBL" id="KKP47235.1"/>
    </source>
</evidence>
<proteinExistence type="predicted"/>
<dbReference type="Proteomes" id="UP000033995">
    <property type="component" value="Unassembled WGS sequence"/>
</dbReference>
<sequence>MSTSLVDMLMAGEQVNLIHRSKIIGIIEPKEKDEKILTREDVEKLYSAISILNLPKTTRFQRKQTYLRHIIQKYG</sequence>
<gene>
    <name evidence="1" type="ORF">UR38_C0005G0048</name>
</gene>
<name>A0A0G0C7L5_9BACT</name>
<comment type="caution">
    <text evidence="1">The sequence shown here is derived from an EMBL/GenBank/DDBJ whole genome shotgun (WGS) entry which is preliminary data.</text>
</comment>
<dbReference type="AlphaFoldDB" id="A0A0G0C7L5"/>
<organism evidence="1 2">
    <name type="scientific">Candidatus Woesebacteria bacterium GW2011_GWA2_33_28</name>
    <dbReference type="NCBI Taxonomy" id="1618561"/>
    <lineage>
        <taxon>Bacteria</taxon>
        <taxon>Candidatus Woeseibacteriota</taxon>
    </lineage>
</organism>